<dbReference type="InterPro" id="IPR002110">
    <property type="entry name" value="Ankyrin_rpt"/>
</dbReference>
<dbReference type="GO" id="GO:0005634">
    <property type="term" value="C:nucleus"/>
    <property type="evidence" value="ECO:0007669"/>
    <property type="project" value="TreeGrafter"/>
</dbReference>
<dbReference type="AlphaFoldDB" id="L8H742"/>
<gene>
    <name evidence="6" type="ORF">ACA1_052270</name>
</gene>
<organism evidence="6 7">
    <name type="scientific">Acanthamoeba castellanii (strain ATCC 30010 / Neff)</name>
    <dbReference type="NCBI Taxonomy" id="1257118"/>
    <lineage>
        <taxon>Eukaryota</taxon>
        <taxon>Amoebozoa</taxon>
        <taxon>Discosea</taxon>
        <taxon>Longamoebia</taxon>
        <taxon>Centramoebida</taxon>
        <taxon>Acanthamoebidae</taxon>
        <taxon>Acanthamoeba</taxon>
    </lineage>
</organism>
<feature type="repeat" description="ANK" evidence="3">
    <location>
        <begin position="80"/>
        <end position="112"/>
    </location>
</feature>
<evidence type="ECO:0000256" key="4">
    <source>
        <dbReference type="SAM" id="Coils"/>
    </source>
</evidence>
<dbReference type="RefSeq" id="XP_004343941.1">
    <property type="nucleotide sequence ID" value="XM_004343891.1"/>
</dbReference>
<dbReference type="PANTHER" id="PTHR24124">
    <property type="entry name" value="ANKYRIN REPEAT FAMILY A"/>
    <property type="match status" value="1"/>
</dbReference>
<feature type="compositionally biased region" description="Polar residues" evidence="5">
    <location>
        <begin position="221"/>
        <end position="230"/>
    </location>
</feature>
<dbReference type="Gene3D" id="1.25.40.20">
    <property type="entry name" value="Ankyrin repeat-containing domain"/>
    <property type="match status" value="1"/>
</dbReference>
<dbReference type="EMBL" id="KB007909">
    <property type="protein sequence ID" value="ELR20538.1"/>
    <property type="molecule type" value="Genomic_DNA"/>
</dbReference>
<dbReference type="KEGG" id="acan:ACA1_052270"/>
<keyword evidence="1" id="KW-0677">Repeat</keyword>
<keyword evidence="7" id="KW-1185">Reference proteome</keyword>
<dbReference type="InterPro" id="IPR036770">
    <property type="entry name" value="Ankyrin_rpt-contain_sf"/>
</dbReference>
<dbReference type="GO" id="GO:0010468">
    <property type="term" value="P:regulation of gene expression"/>
    <property type="evidence" value="ECO:0007669"/>
    <property type="project" value="TreeGrafter"/>
</dbReference>
<feature type="coiled-coil region" evidence="4">
    <location>
        <begin position="289"/>
        <end position="316"/>
    </location>
</feature>
<dbReference type="Pfam" id="PF12796">
    <property type="entry name" value="Ank_2"/>
    <property type="match status" value="2"/>
</dbReference>
<protein>
    <submittedName>
        <fullName evidence="6">Ankyrin repeat containing protein</fullName>
    </submittedName>
</protein>
<feature type="repeat" description="ANK" evidence="3">
    <location>
        <begin position="47"/>
        <end position="79"/>
    </location>
</feature>
<feature type="region of interest" description="Disordered" evidence="5">
    <location>
        <begin position="207"/>
        <end position="287"/>
    </location>
</feature>
<evidence type="ECO:0000256" key="3">
    <source>
        <dbReference type="PROSITE-ProRule" id="PRU00023"/>
    </source>
</evidence>
<dbReference type="OrthoDB" id="539213at2759"/>
<dbReference type="PROSITE" id="PS50297">
    <property type="entry name" value="ANK_REP_REGION"/>
    <property type="match status" value="2"/>
</dbReference>
<reference evidence="6 7" key="1">
    <citation type="journal article" date="2013" name="Genome Biol.">
        <title>Genome of Acanthamoeba castellanii highlights extensive lateral gene transfer and early evolution of tyrosine kinase signaling.</title>
        <authorList>
            <person name="Clarke M."/>
            <person name="Lohan A.J."/>
            <person name="Liu B."/>
            <person name="Lagkouvardos I."/>
            <person name="Roy S."/>
            <person name="Zafar N."/>
            <person name="Bertelli C."/>
            <person name="Schilde C."/>
            <person name="Kianianmomeni A."/>
            <person name="Burglin T.R."/>
            <person name="Frech C."/>
            <person name="Turcotte B."/>
            <person name="Kopec K.O."/>
            <person name="Synnott J.M."/>
            <person name="Choo C."/>
            <person name="Paponov I."/>
            <person name="Finkler A."/>
            <person name="Soon Heng Tan C."/>
            <person name="Hutchins A.P."/>
            <person name="Weinmeier T."/>
            <person name="Rattei T."/>
            <person name="Chu J.S."/>
            <person name="Gimenez G."/>
            <person name="Irimia M."/>
            <person name="Rigden D.J."/>
            <person name="Fitzpatrick D.A."/>
            <person name="Lorenzo-Morales J."/>
            <person name="Bateman A."/>
            <person name="Chiu C.H."/>
            <person name="Tang P."/>
            <person name="Hegemann P."/>
            <person name="Fromm H."/>
            <person name="Raoult D."/>
            <person name="Greub G."/>
            <person name="Miranda-Saavedra D."/>
            <person name="Chen N."/>
            <person name="Nash P."/>
            <person name="Ginger M.L."/>
            <person name="Horn M."/>
            <person name="Schaap P."/>
            <person name="Caler L."/>
            <person name="Loftus B."/>
        </authorList>
    </citation>
    <scope>NUCLEOTIDE SEQUENCE [LARGE SCALE GENOMIC DNA]</scope>
    <source>
        <strain evidence="6 7">Neff</strain>
    </source>
</reference>
<evidence type="ECO:0000256" key="5">
    <source>
        <dbReference type="SAM" id="MobiDB-lite"/>
    </source>
</evidence>
<sequence length="317" mass="33680">MQGEPQIVRLIHLGETEAALRLIRQSTQADDEVGDEDAFDPNYKTAGGWSLLHMAALGDAVDVVAALIDAGADLEAEDRGGLRPLHYAVSWDAQQTLAELVRRGASLNCTSKDQIFYLNKIIPVFVVGGRTPLHLAVDKGYYECTQMLLEAGADASVIDWSGRTAYDLAVNNNRLDIASLLRPDVTEHVSAVPKNFHFDRRGVETRLGRKAPLPSLHPIPTATTGDNDSTAAAEPPAASQTDDEDKVAAAAEPIMESGDPRPCAPPTGAAALPFSGSFGSDQASSGGRLGVLADMLRQANALLKEAQRQAAAAEHQP</sequence>
<dbReference type="STRING" id="1257118.L8H742"/>
<evidence type="ECO:0000313" key="6">
    <source>
        <dbReference type="EMBL" id="ELR20538.1"/>
    </source>
</evidence>
<dbReference type="SUPFAM" id="SSF48403">
    <property type="entry name" value="Ankyrin repeat"/>
    <property type="match status" value="1"/>
</dbReference>
<dbReference type="SMART" id="SM00248">
    <property type="entry name" value="ANK"/>
    <property type="match status" value="4"/>
</dbReference>
<feature type="repeat" description="ANK" evidence="3">
    <location>
        <begin position="128"/>
        <end position="160"/>
    </location>
</feature>
<accession>L8H742</accession>
<evidence type="ECO:0000313" key="7">
    <source>
        <dbReference type="Proteomes" id="UP000011083"/>
    </source>
</evidence>
<evidence type="ECO:0000256" key="1">
    <source>
        <dbReference type="ARBA" id="ARBA00022737"/>
    </source>
</evidence>
<evidence type="ECO:0000256" key="2">
    <source>
        <dbReference type="ARBA" id="ARBA00023043"/>
    </source>
</evidence>
<keyword evidence="2 3" id="KW-0040">ANK repeat</keyword>
<dbReference type="GeneID" id="14921401"/>
<dbReference type="PROSITE" id="PS50088">
    <property type="entry name" value="ANK_REPEAT"/>
    <property type="match status" value="3"/>
</dbReference>
<dbReference type="Proteomes" id="UP000011083">
    <property type="component" value="Unassembled WGS sequence"/>
</dbReference>
<keyword evidence="4" id="KW-0175">Coiled coil</keyword>
<dbReference type="VEuPathDB" id="AmoebaDB:ACA1_052270"/>
<name>L8H742_ACACF</name>
<proteinExistence type="predicted"/>
<dbReference type="PANTHER" id="PTHR24124:SF14">
    <property type="entry name" value="CHROMOSOME UNDETERMINED SCAFFOLD_25, WHOLE GENOME SHOTGUN SEQUENCE"/>
    <property type="match status" value="1"/>
</dbReference>